<accession>A0A8H9GNT6</accession>
<keyword evidence="3" id="KW-1185">Reference proteome</keyword>
<reference evidence="3" key="1">
    <citation type="journal article" date="2019" name="Int. J. Syst. Evol. Microbiol.">
        <title>The Global Catalogue of Microorganisms (GCM) 10K type strain sequencing project: providing services to taxonomists for standard genome sequencing and annotation.</title>
        <authorList>
            <consortium name="The Broad Institute Genomics Platform"/>
            <consortium name="The Broad Institute Genome Sequencing Center for Infectious Disease"/>
            <person name="Wu L."/>
            <person name="Ma J."/>
        </authorList>
    </citation>
    <scope>NUCLEOTIDE SEQUENCE [LARGE SCALE GENOMIC DNA]</scope>
    <source>
        <strain evidence="3">JCM 31047</strain>
    </source>
</reference>
<dbReference type="RefSeq" id="WP_110833353.1">
    <property type="nucleotide sequence ID" value="NZ_BMQG01000003.1"/>
</dbReference>
<dbReference type="InterPro" id="IPR025351">
    <property type="entry name" value="Pvc16_N"/>
</dbReference>
<dbReference type="Pfam" id="PF14065">
    <property type="entry name" value="Pvc16_N"/>
    <property type="match status" value="1"/>
</dbReference>
<dbReference type="EMBL" id="BMQG01000003">
    <property type="protein sequence ID" value="GGM38428.1"/>
    <property type="molecule type" value="Genomic_DNA"/>
</dbReference>
<dbReference type="Proteomes" id="UP000600547">
    <property type="component" value="Unassembled WGS sequence"/>
</dbReference>
<organism evidence="2 3">
    <name type="scientific">Deinococcus arenae</name>
    <dbReference type="NCBI Taxonomy" id="1452751"/>
    <lineage>
        <taxon>Bacteria</taxon>
        <taxon>Thermotogati</taxon>
        <taxon>Deinococcota</taxon>
        <taxon>Deinococci</taxon>
        <taxon>Deinococcales</taxon>
        <taxon>Deinococcaceae</taxon>
        <taxon>Deinococcus</taxon>
    </lineage>
</organism>
<sequence>MIADVQQSLRELVYSEAQLPRDAIDIRFAAPTGSWVSSLTRPTLNFFLHDLRENTGLRSMEFSHTPSPGGVQRHLAPRRMDLRFLVTVFFKAQLDELGRDEWNVLWRVLAALLRQDEWADAYVPQEARRLNLGVLGSVTQGDTPQAVFSSLGLSLRPHLQYTVTVPLDLNVDSFAPLVLERDLTFRAGPHRDAPLIDQRRRSSWQLRAPDGRPLADALVQTDGGARGFTDATGTVHLDVPRGDVQVLRVLTLDGEQHVLTAHTAQARLGTDAPGDLP</sequence>
<proteinExistence type="predicted"/>
<name>A0A8H9GNT6_9DEIO</name>
<evidence type="ECO:0000259" key="1">
    <source>
        <dbReference type="Pfam" id="PF14065"/>
    </source>
</evidence>
<evidence type="ECO:0000313" key="2">
    <source>
        <dbReference type="EMBL" id="GGM38428.1"/>
    </source>
</evidence>
<gene>
    <name evidence="2" type="ORF">GCM10008956_13570</name>
</gene>
<evidence type="ECO:0000313" key="3">
    <source>
        <dbReference type="Proteomes" id="UP000600547"/>
    </source>
</evidence>
<protein>
    <recommendedName>
        <fullName evidence="1">Pvc16 N-terminal domain-containing protein</fullName>
    </recommendedName>
</protein>
<comment type="caution">
    <text evidence="2">The sequence shown here is derived from an EMBL/GenBank/DDBJ whole genome shotgun (WGS) entry which is preliminary data.</text>
</comment>
<feature type="domain" description="Pvc16 N-terminal" evidence="1">
    <location>
        <begin position="4"/>
        <end position="171"/>
    </location>
</feature>
<dbReference type="AlphaFoldDB" id="A0A8H9GNT6"/>